<organism evidence="2">
    <name type="scientific">Arundo donax</name>
    <name type="common">Giant reed</name>
    <name type="synonym">Donax arundinaceus</name>
    <dbReference type="NCBI Taxonomy" id="35708"/>
    <lineage>
        <taxon>Eukaryota</taxon>
        <taxon>Viridiplantae</taxon>
        <taxon>Streptophyta</taxon>
        <taxon>Embryophyta</taxon>
        <taxon>Tracheophyta</taxon>
        <taxon>Spermatophyta</taxon>
        <taxon>Magnoliopsida</taxon>
        <taxon>Liliopsida</taxon>
        <taxon>Poales</taxon>
        <taxon>Poaceae</taxon>
        <taxon>PACMAD clade</taxon>
        <taxon>Arundinoideae</taxon>
        <taxon>Arundineae</taxon>
        <taxon>Arundo</taxon>
    </lineage>
</organism>
<name>A0A0A9D9R2_ARUDO</name>
<keyword evidence="1" id="KW-1133">Transmembrane helix</keyword>
<proteinExistence type="predicted"/>
<evidence type="ECO:0000256" key="1">
    <source>
        <dbReference type="SAM" id="Phobius"/>
    </source>
</evidence>
<accession>A0A0A9D9R2</accession>
<dbReference type="EMBL" id="GBRH01217418">
    <property type="protein sequence ID" value="JAD80477.1"/>
    <property type="molecule type" value="Transcribed_RNA"/>
</dbReference>
<keyword evidence="1" id="KW-0472">Membrane</keyword>
<dbReference type="AlphaFoldDB" id="A0A0A9D9R2"/>
<feature type="transmembrane region" description="Helical" evidence="1">
    <location>
        <begin position="6"/>
        <end position="29"/>
    </location>
</feature>
<protein>
    <submittedName>
        <fullName evidence="2">Uncharacterized protein</fullName>
    </submittedName>
</protein>
<sequence length="41" mass="4656">MTPYQVSSNLLTCGTNIVIHLGTLFRYLLFLRRQGIPIGFT</sequence>
<keyword evidence="1" id="KW-0812">Transmembrane</keyword>
<evidence type="ECO:0000313" key="2">
    <source>
        <dbReference type="EMBL" id="JAD80477.1"/>
    </source>
</evidence>
<reference evidence="2" key="1">
    <citation type="submission" date="2014-09" db="EMBL/GenBank/DDBJ databases">
        <authorList>
            <person name="Magalhaes I.L.F."/>
            <person name="Oliveira U."/>
            <person name="Santos F.R."/>
            <person name="Vidigal T.H.D.A."/>
            <person name="Brescovit A.D."/>
            <person name="Santos A.J."/>
        </authorList>
    </citation>
    <scope>NUCLEOTIDE SEQUENCE</scope>
    <source>
        <tissue evidence="2">Shoot tissue taken approximately 20 cm above the soil surface</tissue>
    </source>
</reference>
<reference evidence="2" key="2">
    <citation type="journal article" date="2015" name="Data Brief">
        <title>Shoot transcriptome of the giant reed, Arundo donax.</title>
        <authorList>
            <person name="Barrero R.A."/>
            <person name="Guerrero F.D."/>
            <person name="Moolhuijzen P."/>
            <person name="Goolsby J.A."/>
            <person name="Tidwell J."/>
            <person name="Bellgard S.E."/>
            <person name="Bellgard M.I."/>
        </authorList>
    </citation>
    <scope>NUCLEOTIDE SEQUENCE</scope>
    <source>
        <tissue evidence="2">Shoot tissue taken approximately 20 cm above the soil surface</tissue>
    </source>
</reference>